<protein>
    <submittedName>
        <fullName evidence="2">Uncharacterized protein</fullName>
    </submittedName>
</protein>
<keyword evidence="1" id="KW-0732">Signal</keyword>
<reference evidence="2" key="1">
    <citation type="submission" date="2021-03" db="EMBL/GenBank/DDBJ databases">
        <title>Draft genome sequence of rust myrtle Austropuccinia psidii MF-1, a brazilian biotype.</title>
        <authorList>
            <person name="Quecine M.C."/>
            <person name="Pachon D.M.R."/>
            <person name="Bonatelli M.L."/>
            <person name="Correr F.H."/>
            <person name="Franceschini L.M."/>
            <person name="Leite T.F."/>
            <person name="Margarido G.R.A."/>
            <person name="Almeida C.A."/>
            <person name="Ferrarezi J.A."/>
            <person name="Labate C.A."/>
        </authorList>
    </citation>
    <scope>NUCLEOTIDE SEQUENCE</scope>
    <source>
        <strain evidence="2">MF-1</strain>
    </source>
</reference>
<comment type="caution">
    <text evidence="2">The sequence shown here is derived from an EMBL/GenBank/DDBJ whole genome shotgun (WGS) entry which is preliminary data.</text>
</comment>
<gene>
    <name evidence="2" type="ORF">O181_006993</name>
</gene>
<keyword evidence="3" id="KW-1185">Reference proteome</keyword>
<evidence type="ECO:0000256" key="1">
    <source>
        <dbReference type="SAM" id="SignalP"/>
    </source>
</evidence>
<dbReference type="EMBL" id="AVOT02001540">
    <property type="protein sequence ID" value="MBW0467278.1"/>
    <property type="molecule type" value="Genomic_DNA"/>
</dbReference>
<name>A0A9Q3BLJ1_9BASI</name>
<dbReference type="Proteomes" id="UP000765509">
    <property type="component" value="Unassembled WGS sequence"/>
</dbReference>
<organism evidence="2 3">
    <name type="scientific">Austropuccinia psidii MF-1</name>
    <dbReference type="NCBI Taxonomy" id="1389203"/>
    <lineage>
        <taxon>Eukaryota</taxon>
        <taxon>Fungi</taxon>
        <taxon>Dikarya</taxon>
        <taxon>Basidiomycota</taxon>
        <taxon>Pucciniomycotina</taxon>
        <taxon>Pucciniomycetes</taxon>
        <taxon>Pucciniales</taxon>
        <taxon>Sphaerophragmiaceae</taxon>
        <taxon>Austropuccinia</taxon>
    </lineage>
</organism>
<evidence type="ECO:0000313" key="2">
    <source>
        <dbReference type="EMBL" id="MBW0467278.1"/>
    </source>
</evidence>
<dbReference type="AlphaFoldDB" id="A0A9Q3BLJ1"/>
<feature type="signal peptide" evidence="1">
    <location>
        <begin position="1"/>
        <end position="20"/>
    </location>
</feature>
<proteinExistence type="predicted"/>
<accession>A0A9Q3BLJ1</accession>
<sequence length="100" mass="11185">MNISLFVIAIAIALVMETKGISVYRPTAGARQILSHSNSEIPVHKRNIVSPYVEAAVLDPKMKTTKPDVRNQLRKRTLHNGRPVNRIPNFVPPRSIFSEA</sequence>
<evidence type="ECO:0000313" key="3">
    <source>
        <dbReference type="Proteomes" id="UP000765509"/>
    </source>
</evidence>
<feature type="chain" id="PRO_5040448242" evidence="1">
    <location>
        <begin position="21"/>
        <end position="100"/>
    </location>
</feature>